<keyword evidence="5" id="KW-0812">Transmembrane</keyword>
<dbReference type="Proteomes" id="UP000006380">
    <property type="component" value="Chromosome"/>
</dbReference>
<reference evidence="7" key="1">
    <citation type="submission" date="2016-07" db="EMBL/GenBank/DDBJ databases">
        <title>Comparative genomics of the Campylobacter concisus group.</title>
        <authorList>
            <person name="Miller W.G."/>
            <person name="Yee E."/>
            <person name="Chapman M.H."/>
            <person name="Huynh S."/>
            <person name="Bono J.L."/>
            <person name="On S.L.W."/>
            <person name="StLeger J."/>
            <person name="Foster G."/>
            <person name="Parker C.T."/>
        </authorList>
    </citation>
    <scope>NUCLEOTIDE SEQUENCE</scope>
    <source>
        <strain evidence="7">525.92</strain>
    </source>
</reference>
<keyword evidence="7" id="KW-0560">Oxidoreductase</keyword>
<dbReference type="RefSeq" id="WP_011991820.1">
    <property type="nucleotide sequence ID" value="NC_009715.2"/>
</dbReference>
<dbReference type="GO" id="GO:0020037">
    <property type="term" value="F:heme binding"/>
    <property type="evidence" value="ECO:0007669"/>
    <property type="project" value="InterPro"/>
</dbReference>
<evidence type="ECO:0000313" key="7">
    <source>
        <dbReference type="EMBL" id="EAT99890.1"/>
    </source>
</evidence>
<keyword evidence="3 4" id="KW-0408">Iron</keyword>
<dbReference type="EC" id="1.10.2.2" evidence="7"/>
<feature type="transmembrane region" description="Helical" evidence="5">
    <location>
        <begin position="322"/>
        <end position="340"/>
    </location>
</feature>
<evidence type="ECO:0000256" key="3">
    <source>
        <dbReference type="ARBA" id="ARBA00023004"/>
    </source>
</evidence>
<protein>
    <submittedName>
        <fullName evidence="7">Ubiquinol cytochrome c oxidoreductase PetABC, membrane-bound cytochrome c subunit</fullName>
        <ecNumber evidence="7">1.10.2.2</ecNumber>
    </submittedName>
</protein>
<dbReference type="KEGG" id="ccv:CCV52592_1816"/>
<dbReference type="Gene3D" id="1.10.760.10">
    <property type="entry name" value="Cytochrome c-like domain"/>
    <property type="match status" value="2"/>
</dbReference>
<dbReference type="InterPro" id="IPR009056">
    <property type="entry name" value="Cyt_c-like_dom"/>
</dbReference>
<dbReference type="GO" id="GO:0016491">
    <property type="term" value="F:oxidoreductase activity"/>
    <property type="evidence" value="ECO:0007669"/>
    <property type="project" value="UniProtKB-KW"/>
</dbReference>
<dbReference type="AlphaFoldDB" id="A7GWK6"/>
<gene>
    <name evidence="7" type="primary">petC</name>
    <name evidence="7" type="ORF">CCV52592_1816</name>
</gene>
<dbReference type="OrthoDB" id="5351961at2"/>
<proteinExistence type="predicted"/>
<name>A7GWK6_CAMC5</name>
<evidence type="ECO:0000256" key="4">
    <source>
        <dbReference type="PROSITE-ProRule" id="PRU00433"/>
    </source>
</evidence>
<dbReference type="HOGENOM" id="CLU_043937_0_0_7"/>
<dbReference type="GO" id="GO:0046872">
    <property type="term" value="F:metal ion binding"/>
    <property type="evidence" value="ECO:0007669"/>
    <property type="project" value="UniProtKB-KW"/>
</dbReference>
<evidence type="ECO:0000256" key="2">
    <source>
        <dbReference type="ARBA" id="ARBA00022723"/>
    </source>
</evidence>
<sequence length="349" mass="38705">MKELKIFAIVVVLSGVLYWGIEPYAHSKLHPHTAAAEYNFSAEDTDYAKHFLEEKIKALDEAKKSGNENAVQAAQKDVDTAQKILDDYTAFWADINAIDLSKGDAAKGAETFTAGGCVGCHGVEVAGMPAPMDNETASQTFGVVPPDLSTAGKIYDDKFLAALIKNPTMALKLAHKFNDEKPFPMTGFFGAGGEDMNKEIADIVAYLKSVSAEYEKQHGAISDEKLFEDACQRCHDMKYDKKYALSNKVNLAAYMGSNPPDLSMMIRSKNSDNYLAKFINDTQKMLPGTSMPRVGLDKAAEDQIVSYIQKVGDSKKDERESLGIYVMIYFFILGIFAWLWKRKVWSELH</sequence>
<keyword evidence="2 4" id="KW-0479">Metal-binding</keyword>
<accession>A7GWK6</accession>
<keyword evidence="5" id="KW-1133">Transmembrane helix</keyword>
<dbReference type="SUPFAM" id="SSF46626">
    <property type="entry name" value="Cytochrome c"/>
    <property type="match status" value="2"/>
</dbReference>
<evidence type="ECO:0000256" key="5">
    <source>
        <dbReference type="SAM" id="Phobius"/>
    </source>
</evidence>
<dbReference type="EMBL" id="CP000767">
    <property type="protein sequence ID" value="EAT99890.1"/>
    <property type="molecule type" value="Genomic_DNA"/>
</dbReference>
<keyword evidence="5" id="KW-0472">Membrane</keyword>
<evidence type="ECO:0000256" key="1">
    <source>
        <dbReference type="ARBA" id="ARBA00022617"/>
    </source>
</evidence>
<dbReference type="STRING" id="360105.CCV52592_1816"/>
<evidence type="ECO:0000259" key="6">
    <source>
        <dbReference type="PROSITE" id="PS51007"/>
    </source>
</evidence>
<dbReference type="InterPro" id="IPR021195">
    <property type="entry name" value="Ubol_Cyt_c_Rdtase_Cyt_c_su_prd"/>
</dbReference>
<organism evidence="7 8">
    <name type="scientific">Campylobacter curvus (strain 525.92)</name>
    <dbReference type="NCBI Taxonomy" id="360105"/>
    <lineage>
        <taxon>Bacteria</taxon>
        <taxon>Pseudomonadati</taxon>
        <taxon>Campylobacterota</taxon>
        <taxon>Epsilonproteobacteria</taxon>
        <taxon>Campylobacterales</taxon>
        <taxon>Campylobacteraceae</taxon>
        <taxon>Campylobacter</taxon>
    </lineage>
</organism>
<dbReference type="Pfam" id="PF00034">
    <property type="entry name" value="Cytochrom_C"/>
    <property type="match status" value="2"/>
</dbReference>
<dbReference type="GO" id="GO:0009055">
    <property type="term" value="F:electron transfer activity"/>
    <property type="evidence" value="ECO:0007669"/>
    <property type="project" value="InterPro"/>
</dbReference>
<feature type="domain" description="Cytochrome c" evidence="6">
    <location>
        <begin position="103"/>
        <end position="211"/>
    </location>
</feature>
<keyword evidence="8" id="KW-1185">Reference proteome</keyword>
<evidence type="ECO:0000313" key="8">
    <source>
        <dbReference type="Proteomes" id="UP000006380"/>
    </source>
</evidence>
<dbReference type="PROSITE" id="PS51007">
    <property type="entry name" value="CYTC"/>
    <property type="match status" value="1"/>
</dbReference>
<keyword evidence="1 4" id="KW-0349">Heme</keyword>
<dbReference type="InterPro" id="IPR036909">
    <property type="entry name" value="Cyt_c-like_dom_sf"/>
</dbReference>
<dbReference type="PIRSF" id="PIRSF019225">
    <property type="entry name" value="Ubol_Cyt_c_Rdtase_Cyt_c_su_prd"/>
    <property type="match status" value="1"/>
</dbReference>